<evidence type="ECO:0000313" key="4">
    <source>
        <dbReference type="Proteomes" id="UP000223364"/>
    </source>
</evidence>
<gene>
    <name evidence="3" type="ORF">COF57_26245</name>
</gene>
<protein>
    <submittedName>
        <fullName evidence="3">Uncharacterized protein</fullName>
    </submittedName>
</protein>
<dbReference type="Proteomes" id="UP000223364">
    <property type="component" value="Unassembled WGS sequence"/>
</dbReference>
<name>A0A2C4PUX6_9BACI</name>
<comment type="caution">
    <text evidence="3">The sequence shown here is derived from an EMBL/GenBank/DDBJ whole genome shotgun (WGS) entry which is preliminary data.</text>
</comment>
<dbReference type="EMBL" id="NUSP01000032">
    <property type="protein sequence ID" value="PHD56627.1"/>
    <property type="molecule type" value="Genomic_DNA"/>
</dbReference>
<accession>A0A2C4PUX6</accession>
<keyword evidence="2" id="KW-1133">Transmembrane helix</keyword>
<evidence type="ECO:0000256" key="1">
    <source>
        <dbReference type="SAM" id="MobiDB-lite"/>
    </source>
</evidence>
<evidence type="ECO:0000256" key="2">
    <source>
        <dbReference type="SAM" id="Phobius"/>
    </source>
</evidence>
<dbReference type="RefSeq" id="WP_098816013.1">
    <property type="nucleotide sequence ID" value="NZ_NUSP01000032.1"/>
</dbReference>
<evidence type="ECO:0000313" key="3">
    <source>
        <dbReference type="EMBL" id="PHD56627.1"/>
    </source>
</evidence>
<dbReference type="AlphaFoldDB" id="A0A2C4PUX6"/>
<keyword evidence="2" id="KW-0472">Membrane</keyword>
<proteinExistence type="predicted"/>
<reference evidence="3 4" key="1">
    <citation type="submission" date="2017-09" db="EMBL/GenBank/DDBJ databases">
        <title>Large-scale bioinformatics analysis of Bacillus genomes uncovers conserved roles of natural products in bacterial physiology.</title>
        <authorList>
            <consortium name="Agbiome Team Llc"/>
            <person name="Bleich R.M."/>
            <person name="Grubbs K.J."/>
            <person name="Santa Maria K.C."/>
            <person name="Allen S.E."/>
            <person name="Farag S."/>
            <person name="Shank E.A."/>
            <person name="Bowers A."/>
        </authorList>
    </citation>
    <scope>NUCLEOTIDE SEQUENCE [LARGE SCALE GENOMIC DNA]</scope>
    <source>
        <strain evidence="3 4">AFS044295</strain>
    </source>
</reference>
<sequence>MEQTKQKLIQILLIVNLGISTCAAIGVGYVAYKQSKSPDFSEMGSRGRDEMFRGNGNGQFQPNQEQSGQTQLWEGE</sequence>
<keyword evidence="2" id="KW-0812">Transmembrane</keyword>
<feature type="compositionally biased region" description="Polar residues" evidence="1">
    <location>
        <begin position="58"/>
        <end position="76"/>
    </location>
</feature>
<organism evidence="3 4">
    <name type="scientific">Bacillus wiedmannii</name>
    <dbReference type="NCBI Taxonomy" id="1890302"/>
    <lineage>
        <taxon>Bacteria</taxon>
        <taxon>Bacillati</taxon>
        <taxon>Bacillota</taxon>
        <taxon>Bacilli</taxon>
        <taxon>Bacillales</taxon>
        <taxon>Bacillaceae</taxon>
        <taxon>Bacillus</taxon>
        <taxon>Bacillus cereus group</taxon>
    </lineage>
</organism>
<feature type="region of interest" description="Disordered" evidence="1">
    <location>
        <begin position="37"/>
        <end position="76"/>
    </location>
</feature>
<feature type="transmembrane region" description="Helical" evidence="2">
    <location>
        <begin position="12"/>
        <end position="32"/>
    </location>
</feature>